<organism evidence="8 9">
    <name type="scientific">Amycolatopsis sacchari</name>
    <dbReference type="NCBI Taxonomy" id="115433"/>
    <lineage>
        <taxon>Bacteria</taxon>
        <taxon>Bacillati</taxon>
        <taxon>Actinomycetota</taxon>
        <taxon>Actinomycetes</taxon>
        <taxon>Pseudonocardiales</taxon>
        <taxon>Pseudonocardiaceae</taxon>
        <taxon>Amycolatopsis</taxon>
    </lineage>
</organism>
<dbReference type="InterPro" id="IPR053524">
    <property type="entry name" value="Aerial_hyphae_peptide-synth"/>
</dbReference>
<dbReference type="Proteomes" id="UP000199025">
    <property type="component" value="Unassembled WGS sequence"/>
</dbReference>
<dbReference type="Gene3D" id="1.50.10.20">
    <property type="match status" value="2"/>
</dbReference>
<evidence type="ECO:0000313" key="8">
    <source>
        <dbReference type="EMBL" id="SFJ75970.1"/>
    </source>
</evidence>
<dbReference type="EMBL" id="FORP01000008">
    <property type="protein sequence ID" value="SFJ75970.1"/>
    <property type="molecule type" value="Genomic_DNA"/>
</dbReference>
<protein>
    <recommendedName>
        <fullName evidence="1">non-specific serine/threonine protein kinase</fullName>
        <ecNumber evidence="1">2.7.11.1</ecNumber>
    </recommendedName>
</protein>
<dbReference type="Pfam" id="PF00069">
    <property type="entry name" value="Pkinase"/>
    <property type="match status" value="1"/>
</dbReference>
<dbReference type="Gene3D" id="1.10.510.10">
    <property type="entry name" value="Transferase(Phosphotransferase) domain 1"/>
    <property type="match status" value="1"/>
</dbReference>
<keyword evidence="6" id="KW-0067">ATP-binding</keyword>
<evidence type="ECO:0000256" key="3">
    <source>
        <dbReference type="ARBA" id="ARBA00022679"/>
    </source>
</evidence>
<dbReference type="InterPro" id="IPR058053">
    <property type="entry name" value="RamC_C"/>
</dbReference>
<name>A0A1I3TZ47_9PSEU</name>
<evidence type="ECO:0000256" key="2">
    <source>
        <dbReference type="ARBA" id="ARBA00022527"/>
    </source>
</evidence>
<evidence type="ECO:0000256" key="1">
    <source>
        <dbReference type="ARBA" id="ARBA00012513"/>
    </source>
</evidence>
<keyword evidence="9" id="KW-1185">Reference proteome</keyword>
<proteinExistence type="predicted"/>
<dbReference type="NCBIfam" id="NF038151">
    <property type="entry name" value="lanthi_synth_III"/>
    <property type="match status" value="1"/>
</dbReference>
<dbReference type="SMART" id="SM01260">
    <property type="entry name" value="LANC_like"/>
    <property type="match status" value="1"/>
</dbReference>
<dbReference type="STRING" id="115433.SAMN05421835_108146"/>
<feature type="domain" description="Protein kinase" evidence="7">
    <location>
        <begin position="225"/>
        <end position="568"/>
    </location>
</feature>
<dbReference type="CDD" id="cd04791">
    <property type="entry name" value="LanC_SerThrkinase"/>
    <property type="match status" value="1"/>
</dbReference>
<evidence type="ECO:0000313" key="9">
    <source>
        <dbReference type="Proteomes" id="UP000199025"/>
    </source>
</evidence>
<dbReference type="OrthoDB" id="1492512at2"/>
<dbReference type="SUPFAM" id="SSF158745">
    <property type="entry name" value="LanC-like"/>
    <property type="match status" value="1"/>
</dbReference>
<evidence type="ECO:0000256" key="4">
    <source>
        <dbReference type="ARBA" id="ARBA00022741"/>
    </source>
</evidence>
<sequence>MDLRYEAFCFADPLFFDEQRNTAESGEEFSKSLPEPDGGWLCAERGVWRYFRPVDRDLPSQGWKIHVSGTPSNARRVLVEVWRYCLERSISFKHLRTVEMVLANNSKYAAREGSGKLATIYPSDNNELKRVLHDLSGVLSGESGPYILSDLRYGGGPLHVRYGGFSERWVEADGRRVLAVCKPDGTLVPDERTPTFQLPDWVELPECLAPDLAARRGGDPAQFPYRVTSSLHFSNGGGVYLAEDKADGREVVLKEARPHAGLDRDHVDAVARLHREHDVLRRLAGIPGVPAAHRLFTVWEHHFLAMDRVPGISLASWLAHHYPLTRRDAAERDLPAYAERANALLGRLAKLLDAIHERGIVFGDLHPNNVLVDDDDQVALVDFELAFPADAPGRPALGAPGFKAPPGLTGVAIDDHALAALRLWLFLPLNALLELAPGKLPSLLDFVRDRFGLPPDHGAELVRPGLEPIHTDLDDPEPDWPLVRKAIATAVLASATPDRTDRLFPGDIDQFQVGGACFAVGAAGVLHALDLTGGGRHPEHERWLIESVRRDPPARPGFFDGAHGIAYVLENFGYRDEATLVLDESAALVEQTTEPGLWSGLSGIALNLLHFADTRDDREYREQAVRIGAELTGYTPAPPGKFAKAGLVSGWSGPALLFVRLFEETHDRAWLDAADRALNRELEEFVETDDGSLQAKDGRARTLPYLAVGSAGVALVAEHLAAHHPDAESVARLRGLREACRGEFVIHPGLLYGRTGLMATLAAGRHRGADPVAERAIEVHLARLAWYAIPFRGGIAFPGNQLLRLSMDVATGGAGILLGLGVVLDGTPVLPFLGGPQASVRPDRGK</sequence>
<reference evidence="8 9" key="1">
    <citation type="submission" date="2016-10" db="EMBL/GenBank/DDBJ databases">
        <authorList>
            <person name="de Groot N.N."/>
        </authorList>
    </citation>
    <scope>NUCLEOTIDE SEQUENCE [LARGE SCALE GENOMIC DNA]</scope>
    <source>
        <strain evidence="8 9">DSM 44468</strain>
    </source>
</reference>
<evidence type="ECO:0000259" key="7">
    <source>
        <dbReference type="PROSITE" id="PS50011"/>
    </source>
</evidence>
<dbReference type="InterPro" id="IPR057929">
    <property type="entry name" value="RamC_N"/>
</dbReference>
<dbReference type="PANTHER" id="PTHR43289">
    <property type="entry name" value="MITOGEN-ACTIVATED PROTEIN KINASE KINASE KINASE 20-RELATED"/>
    <property type="match status" value="1"/>
</dbReference>
<dbReference type="InterPro" id="IPR007822">
    <property type="entry name" value="LANC-like"/>
</dbReference>
<gene>
    <name evidence="8" type="ORF">SAMN05421835_108146</name>
</gene>
<keyword evidence="4" id="KW-0547">Nucleotide-binding</keyword>
<keyword evidence="5 8" id="KW-0418">Kinase</keyword>
<dbReference type="PROSITE" id="PS50011">
    <property type="entry name" value="PROTEIN_KINASE_DOM"/>
    <property type="match status" value="1"/>
</dbReference>
<dbReference type="AlphaFoldDB" id="A0A1I3TZ47"/>
<dbReference type="InterPro" id="IPR000719">
    <property type="entry name" value="Prot_kinase_dom"/>
</dbReference>
<accession>A0A1I3TZ47</accession>
<keyword evidence="2" id="KW-0723">Serine/threonine-protein kinase</keyword>
<dbReference type="InterPro" id="IPR011009">
    <property type="entry name" value="Kinase-like_dom_sf"/>
</dbReference>
<dbReference type="RefSeq" id="WP_091508129.1">
    <property type="nucleotide sequence ID" value="NZ_FORP01000008.1"/>
</dbReference>
<evidence type="ECO:0000256" key="5">
    <source>
        <dbReference type="ARBA" id="ARBA00022777"/>
    </source>
</evidence>
<dbReference type="SMART" id="SM00220">
    <property type="entry name" value="S_TKc"/>
    <property type="match status" value="1"/>
</dbReference>
<dbReference type="GO" id="GO:0005524">
    <property type="term" value="F:ATP binding"/>
    <property type="evidence" value="ECO:0007669"/>
    <property type="project" value="UniProtKB-KW"/>
</dbReference>
<dbReference type="PANTHER" id="PTHR43289:SF6">
    <property type="entry name" value="SERINE_THREONINE-PROTEIN KINASE NEKL-3"/>
    <property type="match status" value="1"/>
</dbReference>
<evidence type="ECO:0000256" key="6">
    <source>
        <dbReference type="ARBA" id="ARBA00022840"/>
    </source>
</evidence>
<dbReference type="GO" id="GO:0031179">
    <property type="term" value="P:peptide modification"/>
    <property type="evidence" value="ECO:0007669"/>
    <property type="project" value="InterPro"/>
</dbReference>
<dbReference type="GO" id="GO:0004674">
    <property type="term" value="F:protein serine/threonine kinase activity"/>
    <property type="evidence" value="ECO:0007669"/>
    <property type="project" value="UniProtKB-KW"/>
</dbReference>
<dbReference type="Pfam" id="PF25816">
    <property type="entry name" value="RamC_N"/>
    <property type="match status" value="1"/>
</dbReference>
<dbReference type="SUPFAM" id="SSF56112">
    <property type="entry name" value="Protein kinase-like (PK-like)"/>
    <property type="match status" value="1"/>
</dbReference>
<keyword evidence="3" id="KW-0808">Transferase</keyword>
<dbReference type="EC" id="2.7.11.1" evidence="1"/>